<reference evidence="2" key="1">
    <citation type="submission" date="2021-02" db="EMBL/GenBank/DDBJ databases">
        <authorList>
            <person name="Nowell W R."/>
        </authorList>
    </citation>
    <scope>NUCLEOTIDE SEQUENCE</scope>
</reference>
<keyword evidence="4" id="KW-1185">Reference proteome</keyword>
<organism evidence="2 4">
    <name type="scientific">Rotaria socialis</name>
    <dbReference type="NCBI Taxonomy" id="392032"/>
    <lineage>
        <taxon>Eukaryota</taxon>
        <taxon>Metazoa</taxon>
        <taxon>Spiralia</taxon>
        <taxon>Gnathifera</taxon>
        <taxon>Rotifera</taxon>
        <taxon>Eurotatoria</taxon>
        <taxon>Bdelloidea</taxon>
        <taxon>Philodinida</taxon>
        <taxon>Philodinidae</taxon>
        <taxon>Rotaria</taxon>
    </lineage>
</organism>
<dbReference type="EMBL" id="CAJOBP010004908">
    <property type="protein sequence ID" value="CAF4454756.1"/>
    <property type="molecule type" value="Genomic_DNA"/>
</dbReference>
<name>A0A820SQT2_9BILA</name>
<gene>
    <name evidence="3" type="ORF">TSG867_LOCUS29078</name>
    <name evidence="2" type="ORF">UJA718_LOCUS23048</name>
</gene>
<feature type="signal peptide" evidence="1">
    <location>
        <begin position="1"/>
        <end position="21"/>
    </location>
</feature>
<feature type="chain" id="PRO_5036416507" evidence="1">
    <location>
        <begin position="22"/>
        <end position="174"/>
    </location>
</feature>
<proteinExistence type="predicted"/>
<evidence type="ECO:0000313" key="4">
    <source>
        <dbReference type="Proteomes" id="UP000663873"/>
    </source>
</evidence>
<dbReference type="EMBL" id="CAJOBQ010003926">
    <property type="protein sequence ID" value="CAF4621766.1"/>
    <property type="molecule type" value="Genomic_DNA"/>
</dbReference>
<dbReference type="Proteomes" id="UP000663862">
    <property type="component" value="Unassembled WGS sequence"/>
</dbReference>
<keyword evidence="1" id="KW-0732">Signal</keyword>
<accession>A0A820SQT2</accession>
<dbReference type="AlphaFoldDB" id="A0A820SQT2"/>
<evidence type="ECO:0000313" key="3">
    <source>
        <dbReference type="EMBL" id="CAF4621766.1"/>
    </source>
</evidence>
<dbReference type="Proteomes" id="UP000663873">
    <property type="component" value="Unassembled WGS sequence"/>
</dbReference>
<evidence type="ECO:0000256" key="1">
    <source>
        <dbReference type="SAM" id="SignalP"/>
    </source>
</evidence>
<evidence type="ECO:0000313" key="2">
    <source>
        <dbReference type="EMBL" id="CAF4454756.1"/>
    </source>
</evidence>
<sequence>MRFLYHKTVFYIVLLVTVVLSFTPDTSSYDAYGLKIAANDVLFVQSNPPHGLFRIFPPFNAWSICTVNYEDVSQYIYAVAVARQTTLNDAIRFVFIGVNTTDVPFMGSLTYVDTSGVGNTSTTMTIEDFVFACDGWNNSDYKIHTIDQFLYDTDNANDNHLDFFVVAVEGPVVT</sequence>
<comment type="caution">
    <text evidence="2">The sequence shown here is derived from an EMBL/GenBank/DDBJ whole genome shotgun (WGS) entry which is preliminary data.</text>
</comment>
<protein>
    <submittedName>
        <fullName evidence="2">Uncharacterized protein</fullName>
    </submittedName>
</protein>